<dbReference type="AlphaFoldDB" id="A0A4Y2SUE3"/>
<evidence type="ECO:0000313" key="3">
    <source>
        <dbReference type="Proteomes" id="UP000499080"/>
    </source>
</evidence>
<comment type="caution">
    <text evidence="2">The sequence shown here is derived from an EMBL/GenBank/DDBJ whole genome shotgun (WGS) entry which is preliminary data.</text>
</comment>
<protein>
    <submittedName>
        <fullName evidence="2">Uncharacterized protein</fullName>
    </submittedName>
</protein>
<reference evidence="2 3" key="1">
    <citation type="journal article" date="2019" name="Sci. Rep.">
        <title>Orb-weaving spider Araneus ventricosus genome elucidates the spidroin gene catalogue.</title>
        <authorList>
            <person name="Kono N."/>
            <person name="Nakamura H."/>
            <person name="Ohtoshi R."/>
            <person name="Moran D.A.P."/>
            <person name="Shinohara A."/>
            <person name="Yoshida Y."/>
            <person name="Fujiwara M."/>
            <person name="Mori M."/>
            <person name="Tomita M."/>
            <person name="Arakawa K."/>
        </authorList>
    </citation>
    <scope>NUCLEOTIDE SEQUENCE [LARGE SCALE GENOMIC DNA]</scope>
</reference>
<dbReference type="OrthoDB" id="5957375at2759"/>
<feature type="compositionally biased region" description="Polar residues" evidence="1">
    <location>
        <begin position="76"/>
        <end position="87"/>
    </location>
</feature>
<proteinExistence type="predicted"/>
<organism evidence="2 3">
    <name type="scientific">Araneus ventricosus</name>
    <name type="common">Orbweaver spider</name>
    <name type="synonym">Epeira ventricosa</name>
    <dbReference type="NCBI Taxonomy" id="182803"/>
    <lineage>
        <taxon>Eukaryota</taxon>
        <taxon>Metazoa</taxon>
        <taxon>Ecdysozoa</taxon>
        <taxon>Arthropoda</taxon>
        <taxon>Chelicerata</taxon>
        <taxon>Arachnida</taxon>
        <taxon>Araneae</taxon>
        <taxon>Araneomorphae</taxon>
        <taxon>Entelegynae</taxon>
        <taxon>Araneoidea</taxon>
        <taxon>Araneidae</taxon>
        <taxon>Araneus</taxon>
    </lineage>
</organism>
<dbReference type="Proteomes" id="UP000499080">
    <property type="component" value="Unassembled WGS sequence"/>
</dbReference>
<evidence type="ECO:0000313" key="2">
    <source>
        <dbReference type="EMBL" id="GBN91847.1"/>
    </source>
</evidence>
<sequence>MRDGRSPTSTERNDKFEFFFNRLEKLLNSNVSGRKNTPRQKPERHLLEGTTEGARAEGVPGDAPNQVTHGSLAGMSCSSLNKSPEEG</sequence>
<name>A0A4Y2SUE3_ARAVE</name>
<evidence type="ECO:0000256" key="1">
    <source>
        <dbReference type="SAM" id="MobiDB-lite"/>
    </source>
</evidence>
<dbReference type="EMBL" id="BGPR01024096">
    <property type="protein sequence ID" value="GBN91847.1"/>
    <property type="molecule type" value="Genomic_DNA"/>
</dbReference>
<feature type="region of interest" description="Disordered" evidence="1">
    <location>
        <begin position="30"/>
        <end position="87"/>
    </location>
</feature>
<accession>A0A4Y2SUE3</accession>
<gene>
    <name evidence="2" type="ORF">AVEN_166040_1</name>
</gene>
<keyword evidence="3" id="KW-1185">Reference proteome</keyword>